<dbReference type="RefSeq" id="WP_145145009.1">
    <property type="nucleotide sequence ID" value="NZ_VLKY01000016.1"/>
</dbReference>
<proteinExistence type="predicted"/>
<evidence type="ECO:0000313" key="1">
    <source>
        <dbReference type="EMBL" id="TWI49642.1"/>
    </source>
</evidence>
<name>A0A562PYV8_9PSED</name>
<organism evidence="1 2">
    <name type="scientific">Pseudomonas duriflava</name>
    <dbReference type="NCBI Taxonomy" id="459528"/>
    <lineage>
        <taxon>Bacteria</taxon>
        <taxon>Pseudomonadati</taxon>
        <taxon>Pseudomonadota</taxon>
        <taxon>Gammaproteobacteria</taxon>
        <taxon>Pseudomonadales</taxon>
        <taxon>Pseudomonadaceae</taxon>
        <taxon>Pseudomonas</taxon>
    </lineage>
</organism>
<dbReference type="Proteomes" id="UP000316905">
    <property type="component" value="Unassembled WGS sequence"/>
</dbReference>
<sequence length="77" mass="9344">MSLHYDEDERPKKLDKFHYHEALHTCDVISRMISTELCDHWTYAEMSDESRQHLEDAQASLYKYYCLLCDRQDELKD</sequence>
<comment type="caution">
    <text evidence="1">The sequence shown here is derived from an EMBL/GenBank/DDBJ whole genome shotgun (WGS) entry which is preliminary data.</text>
</comment>
<evidence type="ECO:0000313" key="2">
    <source>
        <dbReference type="Proteomes" id="UP000316905"/>
    </source>
</evidence>
<reference evidence="1 2" key="1">
    <citation type="journal article" date="2015" name="Stand. Genomic Sci.">
        <title>Genomic Encyclopedia of Bacterial and Archaeal Type Strains, Phase III: the genomes of soil and plant-associated and newly described type strains.</title>
        <authorList>
            <person name="Whitman W.B."/>
            <person name="Woyke T."/>
            <person name="Klenk H.P."/>
            <person name="Zhou Y."/>
            <person name="Lilburn T.G."/>
            <person name="Beck B.J."/>
            <person name="De Vos P."/>
            <person name="Vandamme P."/>
            <person name="Eisen J.A."/>
            <person name="Garrity G."/>
            <person name="Hugenholtz P."/>
            <person name="Kyrpides N.C."/>
        </authorList>
    </citation>
    <scope>NUCLEOTIDE SEQUENCE [LARGE SCALE GENOMIC DNA]</scope>
    <source>
        <strain evidence="1 2">CGMCC 1.6858</strain>
    </source>
</reference>
<keyword evidence="2" id="KW-1185">Reference proteome</keyword>
<accession>A0A562PYV8</accession>
<protein>
    <recommendedName>
        <fullName evidence="3">Rop-like protein</fullName>
    </recommendedName>
</protein>
<dbReference type="EMBL" id="VLKY01000016">
    <property type="protein sequence ID" value="TWI49642.1"/>
    <property type="molecule type" value="Genomic_DNA"/>
</dbReference>
<dbReference type="AlphaFoldDB" id="A0A562PYV8"/>
<gene>
    <name evidence="1" type="ORF">IQ22_03965</name>
</gene>
<evidence type="ECO:0008006" key="3">
    <source>
        <dbReference type="Google" id="ProtNLM"/>
    </source>
</evidence>